<dbReference type="Pfam" id="PF20431">
    <property type="entry name" value="E_motif"/>
    <property type="match status" value="1"/>
</dbReference>
<dbReference type="FunFam" id="1.25.40.10:FF:000090">
    <property type="entry name" value="Pentatricopeptide repeat-containing protein, chloroplastic"/>
    <property type="match status" value="1"/>
</dbReference>
<dbReference type="FunFam" id="1.25.40.10:FF:000344">
    <property type="entry name" value="Pentatricopeptide repeat-containing protein"/>
    <property type="match status" value="2"/>
</dbReference>
<sequence length="793" mass="87599">MVKCLCDYGLFADVLDIYQTCRILGCVSDNYTFPFVIKACSALGAFVVGKEIHCLVLRTGFGDNLVVQTALVDLYAKNGQMRTARLLLDRIAQPDLVPWNALISGYSLDGLYQEVFEVFREICEKGLSPNVSTLASVISVCSRLENIDIGKSLHGFASKSGYITNETLTPALISMYAGGGDLSLAINLFDCLPKKSATIWNAMISAYTRNQKFDDAFELFQKMLRDSKQPNMVSFVSIIPSCESSDSIWQGESLHALVIKNGFENQLSVATALLSMYAKLGDLNTAEFLFDQMPHRNLLSWNSMVSAYVQNDVWDASLSAFREMLYAGFDPDAISVVSILSSCSELEATLLGKSAHAFSVKKGIDSNLNVSNALLAFYCNCHQLTYSFKLFHEMAIRNVVSWNSLISGCVQNGEAKEAVFLVHQMQEGGMDFDLVTLVSVVTCYGEIKNLVQGMALHGYAIKAGLASDATLANAFISMYLNCGELDGGRLQFDDMPNKNVVSWNALITGYRLRNLRNEVIDLFGQMIKEDQKPNHVSLLNLLWVCYTHLQACVQLNNLNLANCVMAHVIHKGFEKDVAINNALIDLYARCGNITFARKLFDGLFQKDSVSWSVMINGYGLQGDGEAAIALLSQMRLLGLKPDDITYVSLLSACSHAGLVGQSNMIFNSMVEHGIMPRMEHYACMVDLLGRTGHLNEAYNIVKGLPLKPYVSLLESLLGACLMHSNVELGEEIGGLLLEMDPQNSVPYVILHNIYAAAGRWTDANKVRSNMDGKQLRKVPGFSLYKGHEYHHEQ</sequence>
<dbReference type="Proteomes" id="UP001642360">
    <property type="component" value="Unassembled WGS sequence"/>
</dbReference>
<feature type="repeat" description="PPR" evidence="2">
    <location>
        <begin position="607"/>
        <end position="641"/>
    </location>
</feature>
<dbReference type="Gene3D" id="1.25.40.10">
    <property type="entry name" value="Tetratricopeptide repeat domain"/>
    <property type="match status" value="7"/>
</dbReference>
<feature type="repeat" description="PPR" evidence="2">
    <location>
        <begin position="499"/>
        <end position="533"/>
    </location>
</feature>
<evidence type="ECO:0008006" key="5">
    <source>
        <dbReference type="Google" id="ProtNLM"/>
    </source>
</evidence>
<feature type="repeat" description="PPR" evidence="2">
    <location>
        <begin position="196"/>
        <end position="230"/>
    </location>
</feature>
<proteinExistence type="predicted"/>
<dbReference type="Pfam" id="PF13041">
    <property type="entry name" value="PPR_2"/>
    <property type="match status" value="4"/>
</dbReference>
<name>A0ABC8TGZ9_9AQUA</name>
<gene>
    <name evidence="3" type="ORF">ILEXP_LOCUS36389</name>
</gene>
<evidence type="ECO:0000313" key="3">
    <source>
        <dbReference type="EMBL" id="CAK9167131.1"/>
    </source>
</evidence>
<dbReference type="GO" id="GO:0016070">
    <property type="term" value="P:RNA metabolic process"/>
    <property type="evidence" value="ECO:0007669"/>
    <property type="project" value="UniProtKB-ARBA"/>
</dbReference>
<dbReference type="SUPFAM" id="SSF48452">
    <property type="entry name" value="TPR-like"/>
    <property type="match status" value="1"/>
</dbReference>
<evidence type="ECO:0000256" key="1">
    <source>
        <dbReference type="ARBA" id="ARBA00022737"/>
    </source>
</evidence>
<accession>A0ABC8TGZ9</accession>
<feature type="repeat" description="PPR" evidence="2">
    <location>
        <begin position="297"/>
        <end position="331"/>
    </location>
</feature>
<dbReference type="NCBIfam" id="TIGR00756">
    <property type="entry name" value="PPR"/>
    <property type="match status" value="6"/>
</dbReference>
<organism evidence="3 4">
    <name type="scientific">Ilex paraguariensis</name>
    <name type="common">yerba mate</name>
    <dbReference type="NCBI Taxonomy" id="185542"/>
    <lineage>
        <taxon>Eukaryota</taxon>
        <taxon>Viridiplantae</taxon>
        <taxon>Streptophyta</taxon>
        <taxon>Embryophyta</taxon>
        <taxon>Tracheophyta</taxon>
        <taxon>Spermatophyta</taxon>
        <taxon>Magnoliopsida</taxon>
        <taxon>eudicotyledons</taxon>
        <taxon>Gunneridae</taxon>
        <taxon>Pentapetalae</taxon>
        <taxon>asterids</taxon>
        <taxon>campanulids</taxon>
        <taxon>Aquifoliales</taxon>
        <taxon>Aquifoliaceae</taxon>
        <taxon>Ilex</taxon>
    </lineage>
</organism>
<dbReference type="EMBL" id="CAUOFW020004758">
    <property type="protein sequence ID" value="CAK9167131.1"/>
    <property type="molecule type" value="Genomic_DNA"/>
</dbReference>
<dbReference type="InterPro" id="IPR011990">
    <property type="entry name" value="TPR-like_helical_dom_sf"/>
</dbReference>
<comment type="caution">
    <text evidence="3">The sequence shown here is derived from an EMBL/GenBank/DDBJ whole genome shotgun (WGS) entry which is preliminary data.</text>
</comment>
<dbReference type="InterPro" id="IPR046848">
    <property type="entry name" value="E_motif"/>
</dbReference>
<dbReference type="Pfam" id="PF01535">
    <property type="entry name" value="PPR"/>
    <property type="match status" value="5"/>
</dbReference>
<dbReference type="PROSITE" id="PS51375">
    <property type="entry name" value="PPR"/>
    <property type="match status" value="7"/>
</dbReference>
<dbReference type="PANTHER" id="PTHR47926">
    <property type="entry name" value="PENTATRICOPEPTIDE REPEAT-CONTAINING PROTEIN"/>
    <property type="match status" value="1"/>
</dbReference>
<dbReference type="AlphaFoldDB" id="A0ABC8TGZ9"/>
<protein>
    <recommendedName>
        <fullName evidence="5">Pentatricopeptide repeat-containing protein</fullName>
    </recommendedName>
</protein>
<evidence type="ECO:0000256" key="2">
    <source>
        <dbReference type="PROSITE-ProRule" id="PRU00708"/>
    </source>
</evidence>
<dbReference type="PANTHER" id="PTHR47926:SF544">
    <property type="entry name" value="PENTACOTRIPEPTIDE-REPEAT REGION OF PRORP DOMAIN-CONTAINING PROTEIN"/>
    <property type="match status" value="1"/>
</dbReference>
<reference evidence="3 4" key="1">
    <citation type="submission" date="2024-02" db="EMBL/GenBank/DDBJ databases">
        <authorList>
            <person name="Vignale AGUSTIN F."/>
            <person name="Sosa J E."/>
            <person name="Modenutti C."/>
        </authorList>
    </citation>
    <scope>NUCLEOTIDE SEQUENCE [LARGE SCALE GENOMIC DNA]</scope>
</reference>
<feature type="repeat" description="PPR" evidence="2">
    <location>
        <begin position="642"/>
        <end position="676"/>
    </location>
</feature>
<evidence type="ECO:0000313" key="4">
    <source>
        <dbReference type="Proteomes" id="UP001642360"/>
    </source>
</evidence>
<keyword evidence="4" id="KW-1185">Reference proteome</keyword>
<dbReference type="InterPro" id="IPR002885">
    <property type="entry name" value="PPR_rpt"/>
</dbReference>
<keyword evidence="1" id="KW-0677">Repeat</keyword>
<dbReference type="InterPro" id="IPR046960">
    <property type="entry name" value="PPR_At4g14850-like_plant"/>
</dbReference>
<feature type="repeat" description="PPR" evidence="2">
    <location>
        <begin position="95"/>
        <end position="129"/>
    </location>
</feature>
<feature type="repeat" description="PPR" evidence="2">
    <location>
        <begin position="398"/>
        <end position="432"/>
    </location>
</feature>